<evidence type="ECO:0000313" key="1">
    <source>
        <dbReference type="EMBL" id="KAJ7730466.1"/>
    </source>
</evidence>
<comment type="caution">
    <text evidence="1">The sequence shown here is derived from an EMBL/GenBank/DDBJ whole genome shotgun (WGS) entry which is preliminary data.</text>
</comment>
<proteinExistence type="predicted"/>
<dbReference type="Proteomes" id="UP001215598">
    <property type="component" value="Unassembled WGS sequence"/>
</dbReference>
<dbReference type="AlphaFoldDB" id="A0AAD7HX73"/>
<accession>A0AAD7HX73</accession>
<organism evidence="1 2">
    <name type="scientific">Mycena metata</name>
    <dbReference type="NCBI Taxonomy" id="1033252"/>
    <lineage>
        <taxon>Eukaryota</taxon>
        <taxon>Fungi</taxon>
        <taxon>Dikarya</taxon>
        <taxon>Basidiomycota</taxon>
        <taxon>Agaricomycotina</taxon>
        <taxon>Agaricomycetes</taxon>
        <taxon>Agaricomycetidae</taxon>
        <taxon>Agaricales</taxon>
        <taxon>Marasmiineae</taxon>
        <taxon>Mycenaceae</taxon>
        <taxon>Mycena</taxon>
    </lineage>
</organism>
<gene>
    <name evidence="1" type="ORF">B0H16DRAFT_211345</name>
</gene>
<reference evidence="1" key="1">
    <citation type="submission" date="2023-03" db="EMBL/GenBank/DDBJ databases">
        <title>Massive genome expansion in bonnet fungi (Mycena s.s.) driven by repeated elements and novel gene families across ecological guilds.</title>
        <authorList>
            <consortium name="Lawrence Berkeley National Laboratory"/>
            <person name="Harder C.B."/>
            <person name="Miyauchi S."/>
            <person name="Viragh M."/>
            <person name="Kuo A."/>
            <person name="Thoen E."/>
            <person name="Andreopoulos B."/>
            <person name="Lu D."/>
            <person name="Skrede I."/>
            <person name="Drula E."/>
            <person name="Henrissat B."/>
            <person name="Morin E."/>
            <person name="Kohler A."/>
            <person name="Barry K."/>
            <person name="LaButti K."/>
            <person name="Morin E."/>
            <person name="Salamov A."/>
            <person name="Lipzen A."/>
            <person name="Mereny Z."/>
            <person name="Hegedus B."/>
            <person name="Baldrian P."/>
            <person name="Stursova M."/>
            <person name="Weitz H."/>
            <person name="Taylor A."/>
            <person name="Grigoriev I.V."/>
            <person name="Nagy L.G."/>
            <person name="Martin F."/>
            <person name="Kauserud H."/>
        </authorList>
    </citation>
    <scope>NUCLEOTIDE SEQUENCE</scope>
    <source>
        <strain evidence="1">CBHHK182m</strain>
    </source>
</reference>
<evidence type="ECO:0000313" key="2">
    <source>
        <dbReference type="Proteomes" id="UP001215598"/>
    </source>
</evidence>
<protein>
    <submittedName>
        <fullName evidence="1">Uncharacterized protein</fullName>
    </submittedName>
</protein>
<keyword evidence="2" id="KW-1185">Reference proteome</keyword>
<sequence>MPHRLLPRSVLLPLRDRPSENGNPPPTCFCRLHLPALRNMSRKTAPSPRMNVFTLVLAQCSLYDVYRLTFLSRSARRIINASPHIWREALERLDQVPPPPTISASGFWGHAAYVRLIFGPSPCTVCTQRCTTLPSSFALGVRFCSKTCEEKVTRHHAMPVLPHWTATVASAAYSLDDIGFRKWIPHPHQRTLKFHLPSAVLAAAAERRQANYVDAGVLIGKGRFVRRTSEELQQEWIERFRSWITIKANHLALVDWVGRYQTSFVYAYRPGSEELVNCDVRQVNVERTKHFAGQSHLHVGRVLESRTVRRLLEVFGRDKTFLDRQTLVRALSNIKADVQYLNLYHGVGPVYAVRRGCDIKVPIPDVQCPRCDKSFLSGDQKGFDRHARIVHHHDRITLRCSLCPKFTQREFRFGSLVIHIRDAHMA</sequence>
<name>A0AAD7HX73_9AGAR</name>
<dbReference type="EMBL" id="JARKIB010000159">
    <property type="protein sequence ID" value="KAJ7730466.1"/>
    <property type="molecule type" value="Genomic_DNA"/>
</dbReference>